<keyword evidence="2" id="KW-1185">Reference proteome</keyword>
<protein>
    <submittedName>
        <fullName evidence="1">Uncharacterized protein</fullName>
    </submittedName>
</protein>
<proteinExistence type="predicted"/>
<dbReference type="EMBL" id="LMAW01002818">
    <property type="protein sequence ID" value="KQK76725.1"/>
    <property type="molecule type" value="Genomic_DNA"/>
</dbReference>
<evidence type="ECO:0000313" key="2">
    <source>
        <dbReference type="Proteomes" id="UP000051836"/>
    </source>
</evidence>
<reference evidence="1 2" key="1">
    <citation type="submission" date="2015-10" db="EMBL/GenBank/DDBJ databases">
        <authorList>
            <person name="Gilbert D.G."/>
        </authorList>
    </citation>
    <scope>NUCLEOTIDE SEQUENCE [LARGE SCALE GENOMIC DNA]</scope>
    <source>
        <strain evidence="1">FVVF132</strain>
    </source>
</reference>
<name>A0A0Q3M216_AMAAE</name>
<gene>
    <name evidence="1" type="ORF">AAES_132464</name>
</gene>
<evidence type="ECO:0000313" key="1">
    <source>
        <dbReference type="EMBL" id="KQK76725.1"/>
    </source>
</evidence>
<organism evidence="1 2">
    <name type="scientific">Amazona aestiva</name>
    <name type="common">Blue-fronted Amazon parrot</name>
    <dbReference type="NCBI Taxonomy" id="12930"/>
    <lineage>
        <taxon>Eukaryota</taxon>
        <taxon>Metazoa</taxon>
        <taxon>Chordata</taxon>
        <taxon>Craniata</taxon>
        <taxon>Vertebrata</taxon>
        <taxon>Euteleostomi</taxon>
        <taxon>Archelosauria</taxon>
        <taxon>Archosauria</taxon>
        <taxon>Dinosauria</taxon>
        <taxon>Saurischia</taxon>
        <taxon>Theropoda</taxon>
        <taxon>Coelurosauria</taxon>
        <taxon>Aves</taxon>
        <taxon>Neognathae</taxon>
        <taxon>Neoaves</taxon>
        <taxon>Telluraves</taxon>
        <taxon>Australaves</taxon>
        <taxon>Psittaciformes</taxon>
        <taxon>Psittacidae</taxon>
        <taxon>Amazona</taxon>
    </lineage>
</organism>
<comment type="caution">
    <text evidence="1">The sequence shown here is derived from an EMBL/GenBank/DDBJ whole genome shotgun (WGS) entry which is preliminary data.</text>
</comment>
<accession>A0A0Q3M216</accession>
<dbReference type="AlphaFoldDB" id="A0A0Q3M216"/>
<dbReference type="Proteomes" id="UP000051836">
    <property type="component" value="Unassembled WGS sequence"/>
</dbReference>
<sequence>MKNWVCSSLQRFTFNHPWVSSLRASPFAMFENTRHVLLDMTEALISSGFHNCYNMNNNETERPFPVDAIGPVSIECASLLHNAFNSHHFQIFLIRQEL</sequence>